<feature type="compositionally biased region" description="Polar residues" evidence="12">
    <location>
        <begin position="750"/>
        <end position="762"/>
    </location>
</feature>
<dbReference type="GO" id="GO:0015276">
    <property type="term" value="F:ligand-gated monoatomic ion channel activity"/>
    <property type="evidence" value="ECO:0007669"/>
    <property type="project" value="InterPro"/>
</dbReference>
<name>A0AAV4BBL0_9GAST</name>
<dbReference type="Pfam" id="PF10613">
    <property type="entry name" value="Lig_chan-Glu_bd"/>
    <property type="match status" value="1"/>
</dbReference>
<accession>A0AAV4BBL0</accession>
<keyword evidence="11" id="KW-0407">Ion channel</keyword>
<evidence type="ECO:0000256" key="1">
    <source>
        <dbReference type="ARBA" id="ARBA00004651"/>
    </source>
</evidence>
<dbReference type="InterPro" id="IPR019594">
    <property type="entry name" value="Glu/Gly-bd"/>
</dbReference>
<feature type="transmembrane region" description="Helical" evidence="13">
    <location>
        <begin position="449"/>
        <end position="474"/>
    </location>
</feature>
<evidence type="ECO:0000256" key="13">
    <source>
        <dbReference type="SAM" id="Phobius"/>
    </source>
</evidence>
<evidence type="ECO:0000256" key="4">
    <source>
        <dbReference type="ARBA" id="ARBA00022692"/>
    </source>
</evidence>
<evidence type="ECO:0000256" key="12">
    <source>
        <dbReference type="SAM" id="MobiDB-lite"/>
    </source>
</evidence>
<organism evidence="16 17">
    <name type="scientific">Plakobranchus ocellatus</name>
    <dbReference type="NCBI Taxonomy" id="259542"/>
    <lineage>
        <taxon>Eukaryota</taxon>
        <taxon>Metazoa</taxon>
        <taxon>Spiralia</taxon>
        <taxon>Lophotrochozoa</taxon>
        <taxon>Mollusca</taxon>
        <taxon>Gastropoda</taxon>
        <taxon>Heterobranchia</taxon>
        <taxon>Euthyneura</taxon>
        <taxon>Panpulmonata</taxon>
        <taxon>Sacoglossa</taxon>
        <taxon>Placobranchoidea</taxon>
        <taxon>Plakobranchidae</taxon>
        <taxon>Plakobranchus</taxon>
    </lineage>
</organism>
<comment type="caution">
    <text evidence="16">The sequence shown here is derived from an EMBL/GenBank/DDBJ whole genome shotgun (WGS) entry which is preliminary data.</text>
</comment>
<feature type="transmembrane region" description="Helical" evidence="13">
    <location>
        <begin position="510"/>
        <end position="529"/>
    </location>
</feature>
<evidence type="ECO:0000259" key="15">
    <source>
        <dbReference type="Pfam" id="PF10613"/>
    </source>
</evidence>
<keyword evidence="9" id="KW-0325">Glycoprotein</keyword>
<evidence type="ECO:0000256" key="8">
    <source>
        <dbReference type="ARBA" id="ARBA00023170"/>
    </source>
</evidence>
<feature type="chain" id="PRO_5043338007" evidence="14">
    <location>
        <begin position="25"/>
        <end position="762"/>
    </location>
</feature>
<feature type="signal peptide" evidence="14">
    <location>
        <begin position="1"/>
        <end position="24"/>
    </location>
</feature>
<keyword evidence="10" id="KW-1071">Ligand-gated ion channel</keyword>
<feature type="compositionally biased region" description="Basic and acidic residues" evidence="12">
    <location>
        <begin position="734"/>
        <end position="746"/>
    </location>
</feature>
<keyword evidence="14" id="KW-0732">Signal</keyword>
<evidence type="ECO:0000256" key="3">
    <source>
        <dbReference type="ARBA" id="ARBA00022475"/>
    </source>
</evidence>
<evidence type="ECO:0000256" key="14">
    <source>
        <dbReference type="SAM" id="SignalP"/>
    </source>
</evidence>
<feature type="domain" description="Ionotropic glutamate receptor L-glutamate and glycine-binding" evidence="15">
    <location>
        <begin position="337"/>
        <end position="428"/>
    </location>
</feature>
<dbReference type="Proteomes" id="UP000735302">
    <property type="component" value="Unassembled WGS sequence"/>
</dbReference>
<evidence type="ECO:0000256" key="5">
    <source>
        <dbReference type="ARBA" id="ARBA00022989"/>
    </source>
</evidence>
<feature type="region of interest" description="Disordered" evidence="12">
    <location>
        <begin position="717"/>
        <end position="762"/>
    </location>
</feature>
<dbReference type="GO" id="GO:0005886">
    <property type="term" value="C:plasma membrane"/>
    <property type="evidence" value="ECO:0007669"/>
    <property type="project" value="UniProtKB-SubCell"/>
</dbReference>
<keyword evidence="7 13" id="KW-0472">Membrane</keyword>
<keyword evidence="5 13" id="KW-1133">Transmembrane helix</keyword>
<keyword evidence="6" id="KW-0406">Ion transport</keyword>
<keyword evidence="3" id="KW-1003">Cell membrane</keyword>
<evidence type="ECO:0000256" key="9">
    <source>
        <dbReference type="ARBA" id="ARBA00023180"/>
    </source>
</evidence>
<dbReference type="EMBL" id="BLXT01004673">
    <property type="protein sequence ID" value="GFO16557.1"/>
    <property type="molecule type" value="Genomic_DNA"/>
</dbReference>
<dbReference type="PANTHER" id="PTHR42643">
    <property type="entry name" value="IONOTROPIC RECEPTOR 20A-RELATED"/>
    <property type="match status" value="1"/>
</dbReference>
<sequence length="762" mass="86266">MRRHWYFLRTVIFIVLAVQPMVLSWHVQNSAESKFVSYSFERSDYLRNTSGYVPSPSETNLDNTTLIRKTLYRTQKWARLFLEVREVIDYMYNLHKPNESSILIKAETLLLIYTAEISAVVHKIGKSRMFPNKLTKTIAFEVDILCARLEVLEILENALDMEMDITGVIVASSYADFVSLVLDTVATDSAFKWRRFLHITEWIALLVDPPSSSTDFTLFRQIRLPDFVTLVFFREVKGVVELNIKQKTRTTAMGSGPQLCLILTSTPLDKYPVIDLLNSSNQTLQLTLNQTALSNHNLRQNAALYLATKKSVMADMIIPVVFLLSELDKNAFLVFEGTKTTWHGFNIDILSLLSKALGFIGLPFAVTDDGFYAEYEPDGDVLGIVGYIRRREAGLTTMAVSLSERRRKYVDFLYPSIREMQMCVMYKVEKHRSQLGDLHSELAQSNSEILFLLIGPCVALVTGLVVFLGTGVLVNRKNILGRENLKNLYDFPFHWVFQTTELYIHHSSRILRASWCLFCIILFASYGALMTSNAAAPVERPVISSLKDLLAHPEIAIGISPSSSKTMAALSTAEPETTSGQLWQKLIRLNQSDERTFSPDKGYHIKRVLQGRYAFIGGVHRSMLRSFVDELANIRDVRFFDMNSQQLHMALPHNAFYKAELERVTQLASQSGLIQSIYNRWFPSEDKLAKSDVENKTVIDLVRLRLLLLVASPQESDLRLSGHPSGRSAGGGTRTRDRRVPAELRADSLVTVSTTSPYPEVP</sequence>
<evidence type="ECO:0000256" key="11">
    <source>
        <dbReference type="ARBA" id="ARBA00023303"/>
    </source>
</evidence>
<keyword evidence="8 16" id="KW-0675">Receptor</keyword>
<evidence type="ECO:0000256" key="7">
    <source>
        <dbReference type="ARBA" id="ARBA00023136"/>
    </source>
</evidence>
<evidence type="ECO:0000313" key="16">
    <source>
        <dbReference type="EMBL" id="GFO16557.1"/>
    </source>
</evidence>
<dbReference type="Gene3D" id="3.40.190.10">
    <property type="entry name" value="Periplasmic binding protein-like II"/>
    <property type="match status" value="4"/>
</dbReference>
<protein>
    <submittedName>
        <fullName evidence="16">Glutamate receptor, ionotropic kainate 2</fullName>
    </submittedName>
</protein>
<dbReference type="PANTHER" id="PTHR42643:SF24">
    <property type="entry name" value="IONOTROPIC RECEPTOR 60A"/>
    <property type="match status" value="1"/>
</dbReference>
<dbReference type="SUPFAM" id="SSF53850">
    <property type="entry name" value="Periplasmic binding protein-like II"/>
    <property type="match status" value="1"/>
</dbReference>
<reference evidence="16 17" key="1">
    <citation type="journal article" date="2021" name="Elife">
        <title>Chloroplast acquisition without the gene transfer in kleptoplastic sea slugs, Plakobranchus ocellatus.</title>
        <authorList>
            <person name="Maeda T."/>
            <person name="Takahashi S."/>
            <person name="Yoshida T."/>
            <person name="Shimamura S."/>
            <person name="Takaki Y."/>
            <person name="Nagai Y."/>
            <person name="Toyoda A."/>
            <person name="Suzuki Y."/>
            <person name="Arimoto A."/>
            <person name="Ishii H."/>
            <person name="Satoh N."/>
            <person name="Nishiyama T."/>
            <person name="Hasebe M."/>
            <person name="Maruyama T."/>
            <person name="Minagawa J."/>
            <person name="Obokata J."/>
            <person name="Shigenobu S."/>
        </authorList>
    </citation>
    <scope>NUCLEOTIDE SEQUENCE [LARGE SCALE GENOMIC DNA]</scope>
</reference>
<dbReference type="InterPro" id="IPR052192">
    <property type="entry name" value="Insect_Ionotropic_Sensory_Rcpt"/>
</dbReference>
<dbReference type="AlphaFoldDB" id="A0AAV4BBL0"/>
<evidence type="ECO:0000313" key="17">
    <source>
        <dbReference type="Proteomes" id="UP000735302"/>
    </source>
</evidence>
<evidence type="ECO:0000256" key="10">
    <source>
        <dbReference type="ARBA" id="ARBA00023286"/>
    </source>
</evidence>
<gene>
    <name evidence="16" type="ORF">PoB_004306200</name>
</gene>
<keyword evidence="4 13" id="KW-0812">Transmembrane</keyword>
<evidence type="ECO:0000256" key="6">
    <source>
        <dbReference type="ARBA" id="ARBA00023065"/>
    </source>
</evidence>
<keyword evidence="2" id="KW-0813">Transport</keyword>
<keyword evidence="17" id="KW-1185">Reference proteome</keyword>
<comment type="subcellular location">
    <subcellularLocation>
        <location evidence="1">Cell membrane</location>
        <topology evidence="1">Multi-pass membrane protein</topology>
    </subcellularLocation>
</comment>
<proteinExistence type="predicted"/>
<evidence type="ECO:0000256" key="2">
    <source>
        <dbReference type="ARBA" id="ARBA00022448"/>
    </source>
</evidence>